<evidence type="ECO:0000256" key="1">
    <source>
        <dbReference type="SAM" id="MobiDB-lite"/>
    </source>
</evidence>
<evidence type="ECO:0000313" key="3">
    <source>
        <dbReference type="Proteomes" id="UP001055712"/>
    </source>
</evidence>
<organism evidence="2 3">
    <name type="scientific">Chlorella vulgaris</name>
    <name type="common">Green alga</name>
    <dbReference type="NCBI Taxonomy" id="3077"/>
    <lineage>
        <taxon>Eukaryota</taxon>
        <taxon>Viridiplantae</taxon>
        <taxon>Chlorophyta</taxon>
        <taxon>core chlorophytes</taxon>
        <taxon>Trebouxiophyceae</taxon>
        <taxon>Chlorellales</taxon>
        <taxon>Chlorellaceae</taxon>
        <taxon>Chlorella clade</taxon>
        <taxon>Chlorella</taxon>
    </lineage>
</organism>
<reference evidence="2" key="1">
    <citation type="journal article" date="2019" name="Plant J.">
        <title>Chlorella vulgaris genome assembly and annotation reveals the molecular basis for metabolic acclimation to high light conditions.</title>
        <authorList>
            <person name="Cecchin M."/>
            <person name="Marcolungo L."/>
            <person name="Rossato M."/>
            <person name="Girolomoni L."/>
            <person name="Cosentino E."/>
            <person name="Cuine S."/>
            <person name="Li-Beisson Y."/>
            <person name="Delledonne M."/>
            <person name="Ballottari M."/>
        </authorList>
    </citation>
    <scope>NUCLEOTIDE SEQUENCE</scope>
    <source>
        <strain evidence="2">211/11P</strain>
    </source>
</reference>
<feature type="compositionally biased region" description="Low complexity" evidence="1">
    <location>
        <begin position="167"/>
        <end position="193"/>
    </location>
</feature>
<protein>
    <submittedName>
        <fullName evidence="2">Uncharacterized protein</fullName>
    </submittedName>
</protein>
<sequence length="233" mass="24780">MEDRQAPAARETQPQHIFVPAIVIAELQRLPAARAFPASFVYRRRRAAVISETAAAAPHVRAPPAPPLAKKQPDQARLDPTGSLLTQAAYQLSRLVKQQTVRHLHEQAVRDAPPPPPRTRERDAAVLAASRAASLVEDQDYLVQQLQEGAMDDHAFLSTSMNLPDTAASTSVEGGASGGSSHSENEPAAAAAATGKPGRARPNLQRQYAIDFAGLCRLGESGKRMPLPAVAGA</sequence>
<evidence type="ECO:0000313" key="2">
    <source>
        <dbReference type="EMBL" id="KAI3428615.1"/>
    </source>
</evidence>
<reference evidence="2" key="2">
    <citation type="submission" date="2020-11" db="EMBL/GenBank/DDBJ databases">
        <authorList>
            <person name="Cecchin M."/>
            <person name="Marcolungo L."/>
            <person name="Rossato M."/>
            <person name="Girolomoni L."/>
            <person name="Cosentino E."/>
            <person name="Cuine S."/>
            <person name="Li-Beisson Y."/>
            <person name="Delledonne M."/>
            <person name="Ballottari M."/>
        </authorList>
    </citation>
    <scope>NUCLEOTIDE SEQUENCE</scope>
    <source>
        <strain evidence="2">211/11P</strain>
        <tissue evidence="2">Whole cell</tissue>
    </source>
</reference>
<gene>
    <name evidence="2" type="ORF">D9Q98_007438</name>
</gene>
<feature type="region of interest" description="Disordered" evidence="1">
    <location>
        <begin position="166"/>
        <end position="202"/>
    </location>
</feature>
<proteinExistence type="predicted"/>
<keyword evidence="3" id="KW-1185">Reference proteome</keyword>
<accession>A0A9D4TM35</accession>
<dbReference type="Proteomes" id="UP001055712">
    <property type="component" value="Unassembled WGS sequence"/>
</dbReference>
<dbReference type="EMBL" id="SIDB01000009">
    <property type="protein sequence ID" value="KAI3428615.1"/>
    <property type="molecule type" value="Genomic_DNA"/>
</dbReference>
<dbReference type="AlphaFoldDB" id="A0A9D4TM35"/>
<name>A0A9D4TM35_CHLVU</name>
<comment type="caution">
    <text evidence="2">The sequence shown here is derived from an EMBL/GenBank/DDBJ whole genome shotgun (WGS) entry which is preliminary data.</text>
</comment>